<organism evidence="1 2">
    <name type="scientific">Danxiaibacter flavus</name>
    <dbReference type="NCBI Taxonomy" id="3049108"/>
    <lineage>
        <taxon>Bacteria</taxon>
        <taxon>Pseudomonadati</taxon>
        <taxon>Bacteroidota</taxon>
        <taxon>Chitinophagia</taxon>
        <taxon>Chitinophagales</taxon>
        <taxon>Chitinophagaceae</taxon>
        <taxon>Danxiaibacter</taxon>
    </lineage>
</organism>
<dbReference type="Proteomes" id="UP001560573">
    <property type="component" value="Unassembled WGS sequence"/>
</dbReference>
<accession>A0ABV3ZJC7</accession>
<dbReference type="EMBL" id="JAULBC010000007">
    <property type="protein sequence ID" value="MEX6689675.1"/>
    <property type="molecule type" value="Genomic_DNA"/>
</dbReference>
<comment type="caution">
    <text evidence="1">The sequence shown here is derived from an EMBL/GenBank/DDBJ whole genome shotgun (WGS) entry which is preliminary data.</text>
</comment>
<name>A0ABV3ZJC7_9BACT</name>
<evidence type="ECO:0000313" key="2">
    <source>
        <dbReference type="Proteomes" id="UP001560573"/>
    </source>
</evidence>
<keyword evidence="2" id="KW-1185">Reference proteome</keyword>
<gene>
    <name evidence="1" type="ORF">QTN47_19375</name>
</gene>
<evidence type="ECO:0000313" key="1">
    <source>
        <dbReference type="EMBL" id="MEX6689675.1"/>
    </source>
</evidence>
<reference evidence="1 2" key="1">
    <citation type="submission" date="2023-07" db="EMBL/GenBank/DDBJ databases">
        <authorList>
            <person name="Lian W.-H."/>
        </authorList>
    </citation>
    <scope>NUCLEOTIDE SEQUENCE [LARGE SCALE GENOMIC DNA]</scope>
    <source>
        <strain evidence="1 2">SYSU DXS3180</strain>
    </source>
</reference>
<proteinExistence type="predicted"/>
<protein>
    <submittedName>
        <fullName evidence="1">Uncharacterized protein</fullName>
    </submittedName>
</protein>
<dbReference type="RefSeq" id="WP_369331084.1">
    <property type="nucleotide sequence ID" value="NZ_JAULBC010000007.1"/>
</dbReference>
<sequence length="186" mass="21803">MDKFLDKFDPSISEVKDWAYDENLYFIEQDEDLVLHSTKYITALMELASDPNCPKGDYCLSILSYYSQILLAKRLVDEVIKARQQMLEYNLPLIGKVQKWRTDFLNLVDLISNPRPIDEIEADQIARQLIVGDYRILEFKKLGILHFGIFEYSASAINYIEYLYINPKTANWKLSKFNRLSDISEI</sequence>